<dbReference type="Gene3D" id="3.30.70.930">
    <property type="match status" value="1"/>
</dbReference>
<dbReference type="GO" id="GO:0005829">
    <property type="term" value="C:cytosol"/>
    <property type="evidence" value="ECO:0007669"/>
    <property type="project" value="TreeGrafter"/>
</dbReference>
<proteinExistence type="inferred from homology"/>
<evidence type="ECO:0000313" key="4">
    <source>
        <dbReference type="Proteomes" id="UP000029067"/>
    </source>
</evidence>
<name>A0A087ARS1_9BIFI</name>
<dbReference type="EMBL" id="JGYV01000015">
    <property type="protein sequence ID" value="KFI61471.1"/>
    <property type="molecule type" value="Genomic_DNA"/>
</dbReference>
<evidence type="ECO:0000256" key="1">
    <source>
        <dbReference type="ARBA" id="ARBA00010272"/>
    </source>
</evidence>
<dbReference type="InterPro" id="IPR029756">
    <property type="entry name" value="MTH1187/YkoF-like"/>
</dbReference>
<protein>
    <recommendedName>
        <fullName evidence="2">Thiamine-binding protein domain-containing protein</fullName>
    </recommendedName>
</protein>
<gene>
    <name evidence="3" type="ORF">BCUN_1681</name>
</gene>
<dbReference type="InterPro" id="IPR051614">
    <property type="entry name" value="UPF0045_domain"/>
</dbReference>
<dbReference type="AlphaFoldDB" id="A0A087ARS1"/>
<dbReference type="OrthoDB" id="9793516at2"/>
<organism evidence="3 4">
    <name type="scientific">Bifidobacterium cuniculi</name>
    <dbReference type="NCBI Taxonomy" id="1688"/>
    <lineage>
        <taxon>Bacteria</taxon>
        <taxon>Bacillati</taxon>
        <taxon>Actinomycetota</taxon>
        <taxon>Actinomycetes</taxon>
        <taxon>Bifidobacteriales</taxon>
        <taxon>Bifidobacteriaceae</taxon>
        <taxon>Bifidobacterium</taxon>
    </lineage>
</organism>
<dbReference type="Proteomes" id="UP000029067">
    <property type="component" value="Unassembled WGS sequence"/>
</dbReference>
<dbReference type="STRING" id="1688.BCUN_1681"/>
<sequence length="119" mass="12695">MDRNAVRQDVPLDPQGRPIVNTVAAVSIAPSGVGSELSEHVAQVIGVIRDSGLPNETNAMFTNIEGNLDEVLGVVRDAAMVLAGQGYRTEVCLKLDIRPGFSGQMAEKPRLVDDLLDGR</sequence>
<comment type="caution">
    <text evidence="3">The sequence shown here is derived from an EMBL/GenBank/DDBJ whole genome shotgun (WGS) entry which is preliminary data.</text>
</comment>
<comment type="similarity">
    <text evidence="1">Belongs to the UPF0045 family.</text>
</comment>
<dbReference type="RefSeq" id="WP_033514741.1">
    <property type="nucleotide sequence ID" value="NZ_JGYV01000015.1"/>
</dbReference>
<dbReference type="SUPFAM" id="SSF89957">
    <property type="entry name" value="MTH1187/YkoF-like"/>
    <property type="match status" value="1"/>
</dbReference>
<dbReference type="eggNOG" id="COG0011">
    <property type="taxonomic scope" value="Bacteria"/>
</dbReference>
<feature type="domain" description="Thiamine-binding protein" evidence="2">
    <location>
        <begin position="24"/>
        <end position="112"/>
    </location>
</feature>
<accession>A0A087ARS1</accession>
<dbReference type="InterPro" id="IPR002767">
    <property type="entry name" value="Thiamine_BP"/>
</dbReference>
<dbReference type="PANTHER" id="PTHR33777:SF1">
    <property type="entry name" value="UPF0045 PROTEIN ECM15"/>
    <property type="match status" value="1"/>
</dbReference>
<evidence type="ECO:0000313" key="3">
    <source>
        <dbReference type="EMBL" id="KFI61471.1"/>
    </source>
</evidence>
<dbReference type="PANTHER" id="PTHR33777">
    <property type="entry name" value="UPF0045 PROTEIN ECM15"/>
    <property type="match status" value="1"/>
</dbReference>
<dbReference type="Pfam" id="PF01910">
    <property type="entry name" value="Thiamine_BP"/>
    <property type="match status" value="1"/>
</dbReference>
<evidence type="ECO:0000259" key="2">
    <source>
        <dbReference type="Pfam" id="PF01910"/>
    </source>
</evidence>
<keyword evidence="4" id="KW-1185">Reference proteome</keyword>
<reference evidence="3 4" key="1">
    <citation type="submission" date="2014-03" db="EMBL/GenBank/DDBJ databases">
        <title>Genomics of Bifidobacteria.</title>
        <authorList>
            <person name="Ventura M."/>
            <person name="Milani C."/>
            <person name="Lugli G.A."/>
        </authorList>
    </citation>
    <scope>NUCLEOTIDE SEQUENCE [LARGE SCALE GENOMIC DNA]</scope>
    <source>
        <strain evidence="3 4">LMG 10738</strain>
    </source>
</reference>